<name>A0A2G3E620_9FIRM</name>
<protein>
    <submittedName>
        <fullName evidence="2">Chemotaxis protein CheX</fullName>
    </submittedName>
</protein>
<dbReference type="GO" id="GO:0006935">
    <property type="term" value="P:chemotaxis"/>
    <property type="evidence" value="ECO:0007669"/>
    <property type="project" value="UniProtKB-KW"/>
</dbReference>
<dbReference type="InterPro" id="IPR037257">
    <property type="entry name" value="T2SS_E_N_sf"/>
</dbReference>
<evidence type="ECO:0000313" key="2">
    <source>
        <dbReference type="EMBL" id="PHU38543.1"/>
    </source>
</evidence>
<dbReference type="EMBL" id="PDYG01000006">
    <property type="protein sequence ID" value="PHU38543.1"/>
    <property type="molecule type" value="Genomic_DNA"/>
</dbReference>
<dbReference type="AlphaFoldDB" id="A0A2G3E620"/>
<sequence length="295" mass="33783">MYTQFFGNYLLAHNYVTQEQLFDAMKRESDARMRLGTLAISKGYMTAQEVEEVIIAQTHLGRKFGEIAVENGFLTEEQVMTLLREQSPDFLLLGQILVDDGILSHADLENIIADYRSENEIIDLEINSDNHEVITHLIDNLFCSEPNITSESKNYFELLFNDFIRFVGEDFTPLPAESITAFPVDYCITQSIEGDYQIRSFLSMDEETAIAFASRYVGDSFMEYDEYVQASLEDFLNLHNGLFIVNASNFASVELSITPPEIIKDPIIDFKHSAYHFQVLYSFGIVHFIIELLSH</sequence>
<evidence type="ECO:0000256" key="1">
    <source>
        <dbReference type="ARBA" id="ARBA00022500"/>
    </source>
</evidence>
<dbReference type="InterPro" id="IPR028976">
    <property type="entry name" value="CheC-like_sf"/>
</dbReference>
<keyword evidence="3" id="KW-1185">Reference proteome</keyword>
<reference evidence="2 3" key="2">
    <citation type="submission" date="2017-10" db="EMBL/GenBank/DDBJ databases">
        <authorList>
            <person name="Banno H."/>
            <person name="Chua N.-H."/>
        </authorList>
    </citation>
    <scope>NUCLEOTIDE SEQUENCE [LARGE SCALE GENOMIC DNA]</scope>
    <source>
        <strain evidence="2 3">JK623</strain>
    </source>
</reference>
<dbReference type="RefSeq" id="WP_099385458.1">
    <property type="nucleotide sequence ID" value="NZ_JANSWH010000099.1"/>
</dbReference>
<accession>A0A2G3E620</accession>
<comment type="caution">
    <text evidence="2">The sequence shown here is derived from an EMBL/GenBank/DDBJ whole genome shotgun (WGS) entry which is preliminary data.</text>
</comment>
<reference evidence="2 3" key="1">
    <citation type="submission" date="2017-10" db="EMBL/GenBank/DDBJ databases">
        <title>Resolving the taxonomy of Roseburia spp., Eubacterium rectale and Agathobacter spp. through phylogenomic analysis.</title>
        <authorList>
            <person name="Sheridan P.O."/>
            <person name="Walker A.W."/>
            <person name="Duncan S.H."/>
            <person name="Scott K.P."/>
            <person name="Toole P.W.O."/>
            <person name="Luis P."/>
            <person name="Flint H.J."/>
        </authorList>
    </citation>
    <scope>NUCLEOTIDE SEQUENCE [LARGE SCALE GENOMIC DNA]</scope>
    <source>
        <strain evidence="2 3">JK623</strain>
    </source>
</reference>
<dbReference type="Proteomes" id="UP000224563">
    <property type="component" value="Unassembled WGS sequence"/>
</dbReference>
<organism evidence="2 3">
    <name type="scientific">Agathobacter ruminis</name>
    <dbReference type="NCBI Taxonomy" id="1712665"/>
    <lineage>
        <taxon>Bacteria</taxon>
        <taxon>Bacillati</taxon>
        <taxon>Bacillota</taxon>
        <taxon>Clostridia</taxon>
        <taxon>Lachnospirales</taxon>
        <taxon>Lachnospiraceae</taxon>
        <taxon>Agathobacter</taxon>
    </lineage>
</organism>
<dbReference type="Gene3D" id="3.40.1550.10">
    <property type="entry name" value="CheC-like"/>
    <property type="match status" value="1"/>
</dbReference>
<dbReference type="SUPFAM" id="SSF160246">
    <property type="entry name" value="EspE N-terminal domain-like"/>
    <property type="match status" value="1"/>
</dbReference>
<evidence type="ECO:0000313" key="3">
    <source>
        <dbReference type="Proteomes" id="UP000224563"/>
    </source>
</evidence>
<proteinExistence type="predicted"/>
<gene>
    <name evidence="2" type="ORF">CSX02_02135</name>
</gene>
<keyword evidence="1" id="KW-0145">Chemotaxis</keyword>
<dbReference type="SUPFAM" id="SSF103039">
    <property type="entry name" value="CheC-like"/>
    <property type="match status" value="1"/>
</dbReference>